<dbReference type="EMBL" id="BGZN01000004">
    <property type="protein sequence ID" value="GBR72958.1"/>
    <property type="molecule type" value="Genomic_DNA"/>
</dbReference>
<comment type="caution">
    <text evidence="1">The sequence shown here is derived from an EMBL/GenBank/DDBJ whole genome shotgun (WGS) entry which is preliminary data.</text>
</comment>
<sequence>MNRPVLWNKITIKRRFILLLFILLLTAGWYCLSKIQPWNIITPPVPARKTLPDYVFQQVALREVSGAKIFYQISANALTLDSAQGQLEQVTGSILENNNSVFNFTAQNGVLNIAKKLFTLHNFKGQTNTRYYQPWHIESPLVYWDNALQSFTFDRKPKLTSRDISISASKIVYNSVFNFFIFGAGCEIQKGDYTVKSDRAVLRNAVDILTLEDNVSLQSSDFAGRADALDWDIRRAEINLKNNVILQTADIILTGEQVSLNTTQETVLLKNNVRLQNKENSGIDNIIVNSDRALWLRQEGKIQFFENTQAWKNNSLIQSNQISYDFTQKDIVASGGGRTTIITTDDE</sequence>
<dbReference type="GO" id="GO:0015920">
    <property type="term" value="P:lipopolysaccharide transport"/>
    <property type="evidence" value="ECO:0007669"/>
    <property type="project" value="TreeGrafter"/>
</dbReference>
<dbReference type="Gene3D" id="2.60.450.10">
    <property type="entry name" value="Lipopolysaccharide (LPS) transport protein A like domain"/>
    <property type="match status" value="1"/>
</dbReference>
<gene>
    <name evidence="1" type="ORF">NO1_0414</name>
</gene>
<evidence type="ECO:0008006" key="3">
    <source>
        <dbReference type="Google" id="ProtNLM"/>
    </source>
</evidence>
<evidence type="ECO:0000313" key="1">
    <source>
        <dbReference type="EMBL" id="GBR72958.1"/>
    </source>
</evidence>
<dbReference type="InterPro" id="IPR010664">
    <property type="entry name" value="LipoPS_assembly_LptC-rel"/>
</dbReference>
<evidence type="ECO:0000313" key="2">
    <source>
        <dbReference type="Proteomes" id="UP000269352"/>
    </source>
</evidence>
<protein>
    <recommendedName>
        <fullName evidence="3">Organic solvent tolerance-like N-terminal domain-containing protein</fullName>
    </recommendedName>
</protein>
<proteinExistence type="predicted"/>
<name>A0A388T9Q1_TERA1</name>
<dbReference type="InterPro" id="IPR052363">
    <property type="entry name" value="LPS_export_LptC"/>
</dbReference>
<dbReference type="GO" id="GO:0030288">
    <property type="term" value="C:outer membrane-bounded periplasmic space"/>
    <property type="evidence" value="ECO:0007669"/>
    <property type="project" value="TreeGrafter"/>
</dbReference>
<reference evidence="1 2" key="1">
    <citation type="journal article" date="2019" name="ISME J.">
        <title>Genome analyses of uncultured TG2/ZB3 bacteria in 'Margulisbacteria' specifically attached to ectosymbiotic spirochetes of protists in the termite gut.</title>
        <authorList>
            <person name="Utami Y.D."/>
            <person name="Kuwahara H."/>
            <person name="Igai K."/>
            <person name="Murakami T."/>
            <person name="Sugaya K."/>
            <person name="Morikawa T."/>
            <person name="Nagura Y."/>
            <person name="Yuki M."/>
            <person name="Deevong P."/>
            <person name="Inoue T."/>
            <person name="Kihara K."/>
            <person name="Lo N."/>
            <person name="Yamada A."/>
            <person name="Ohkuma M."/>
            <person name="Hongoh Y."/>
        </authorList>
    </citation>
    <scope>NUCLEOTIDE SEQUENCE [LARGE SCALE GENOMIC DNA]</scope>
    <source>
        <strain evidence="1">NkOx7-01</strain>
    </source>
</reference>
<keyword evidence="2" id="KW-1185">Reference proteome</keyword>
<organism evidence="1 2">
    <name type="scientific">Termititenax aidoneus</name>
    <dbReference type="NCBI Taxonomy" id="2218524"/>
    <lineage>
        <taxon>Bacteria</taxon>
        <taxon>Bacillati</taxon>
        <taxon>Candidatus Margulisiibacteriota</taxon>
        <taxon>Candidatus Termititenacia</taxon>
        <taxon>Candidatus Termititenacales</taxon>
        <taxon>Candidatus Termititenacaceae</taxon>
        <taxon>Candidatus Termititenax</taxon>
    </lineage>
</organism>
<dbReference type="PANTHER" id="PTHR37481:SF1">
    <property type="entry name" value="LIPOPOLYSACCHARIDE EXPORT SYSTEM PROTEIN LPTC"/>
    <property type="match status" value="1"/>
</dbReference>
<accession>A0A388T9Q1</accession>
<dbReference type="Pfam" id="PF06835">
    <property type="entry name" value="LptC"/>
    <property type="match status" value="1"/>
</dbReference>
<dbReference type="GO" id="GO:0017089">
    <property type="term" value="F:glycolipid transfer activity"/>
    <property type="evidence" value="ECO:0007669"/>
    <property type="project" value="TreeGrafter"/>
</dbReference>
<dbReference type="Proteomes" id="UP000269352">
    <property type="component" value="Unassembled WGS sequence"/>
</dbReference>
<dbReference type="GO" id="GO:0005886">
    <property type="term" value="C:plasma membrane"/>
    <property type="evidence" value="ECO:0007669"/>
    <property type="project" value="TreeGrafter"/>
</dbReference>
<dbReference type="PANTHER" id="PTHR37481">
    <property type="entry name" value="LIPOPOLYSACCHARIDE EXPORT SYSTEM PROTEIN LPTC"/>
    <property type="match status" value="1"/>
</dbReference>
<dbReference type="AlphaFoldDB" id="A0A388T9Q1"/>